<proteinExistence type="predicted"/>
<dbReference type="Gene3D" id="1.25.40.510">
    <property type="entry name" value="GLE1-like"/>
    <property type="match status" value="1"/>
</dbReference>
<organism evidence="4">
    <name type="scientific">Medioppia subpectinata</name>
    <dbReference type="NCBI Taxonomy" id="1979941"/>
    <lineage>
        <taxon>Eukaryota</taxon>
        <taxon>Metazoa</taxon>
        <taxon>Ecdysozoa</taxon>
        <taxon>Arthropoda</taxon>
        <taxon>Chelicerata</taxon>
        <taxon>Arachnida</taxon>
        <taxon>Acari</taxon>
        <taxon>Acariformes</taxon>
        <taxon>Sarcoptiformes</taxon>
        <taxon>Oribatida</taxon>
        <taxon>Brachypylina</taxon>
        <taxon>Oppioidea</taxon>
        <taxon>Oppiidae</taxon>
        <taxon>Medioppia</taxon>
    </lineage>
</organism>
<evidence type="ECO:0000256" key="3">
    <source>
        <dbReference type="SAM" id="Coils"/>
    </source>
</evidence>
<keyword evidence="3" id="KW-0175">Coiled coil</keyword>
<dbReference type="EMBL" id="CAJPIZ010011249">
    <property type="protein sequence ID" value="CAG2113031.1"/>
    <property type="molecule type" value="Genomic_DNA"/>
</dbReference>
<name>A0A7R9Q695_9ACAR</name>
<dbReference type="Pfam" id="PF07817">
    <property type="entry name" value="GLE1"/>
    <property type="match status" value="1"/>
</dbReference>
<feature type="coiled-coil region" evidence="3">
    <location>
        <begin position="119"/>
        <end position="146"/>
    </location>
</feature>
<dbReference type="OrthoDB" id="6506337at2759"/>
<keyword evidence="5" id="KW-1185">Reference proteome</keyword>
<accession>A0A7R9Q695</accession>
<feature type="non-terminal residue" evidence="4">
    <location>
        <position position="1"/>
    </location>
</feature>
<dbReference type="GO" id="GO:0005643">
    <property type="term" value="C:nuclear pore"/>
    <property type="evidence" value="ECO:0007669"/>
    <property type="project" value="InterPro"/>
</dbReference>
<comment type="function">
    <text evidence="1">Required for the export of mRNAs containing poly(A) tails from the nucleus into the cytoplasm. May be involved in the terminal step of the mRNA transport through the nuclear pore complex (NPC).</text>
</comment>
<dbReference type="Proteomes" id="UP000759131">
    <property type="component" value="Unassembled WGS sequence"/>
</dbReference>
<dbReference type="InterPro" id="IPR038506">
    <property type="entry name" value="GLE1-like_sf"/>
</dbReference>
<evidence type="ECO:0000313" key="4">
    <source>
        <dbReference type="EMBL" id="CAD7632601.1"/>
    </source>
</evidence>
<dbReference type="GO" id="GO:0016973">
    <property type="term" value="P:poly(A)+ mRNA export from nucleus"/>
    <property type="evidence" value="ECO:0007669"/>
    <property type="project" value="InterPro"/>
</dbReference>
<dbReference type="InterPro" id="IPR012476">
    <property type="entry name" value="GLE1"/>
</dbReference>
<evidence type="ECO:0000313" key="5">
    <source>
        <dbReference type="Proteomes" id="UP000759131"/>
    </source>
</evidence>
<protein>
    <recommendedName>
        <fullName evidence="2">GLE1 RNA export mediator</fullName>
    </recommendedName>
</protein>
<dbReference type="EMBL" id="OC865824">
    <property type="protein sequence ID" value="CAD7632601.1"/>
    <property type="molecule type" value="Genomic_DNA"/>
</dbReference>
<evidence type="ECO:0000256" key="2">
    <source>
        <dbReference type="ARBA" id="ARBA00030897"/>
    </source>
</evidence>
<evidence type="ECO:0000256" key="1">
    <source>
        <dbReference type="ARBA" id="ARBA00024680"/>
    </source>
</evidence>
<reference evidence="4" key="1">
    <citation type="submission" date="2020-11" db="EMBL/GenBank/DDBJ databases">
        <authorList>
            <person name="Tran Van P."/>
        </authorList>
    </citation>
    <scope>NUCLEOTIDE SEQUENCE</scope>
</reference>
<dbReference type="AlphaFoldDB" id="A0A7R9Q695"/>
<sequence length="489" mass="56658">MNMSRVSSDCQHVLSALKSSSKGRLTYDRHWKDERRTQEIINEVKTNTSAITISPKCVSNESINKSKSCPKYKVIESSTKHTIIDEKCNESDVNESSHHNPTHRSHEVMNGLDLVVYEKQRQESVCEELNKKMKSLEIEFTKCNQEFDEEYRLIRQKYALDAIKRINGFEDDYKALKDSISYNEMHLEDNSLTSCCKMKEIESKHQLLVEEQQRKQLHFRQKQVLIIKNEMHLIVKSVEHLSNNWESLIKSDQYFHTLKHDLNQMNGWLQSLDILLTKQDLTDFDINSAQNLKSEVINIKERLVADIERLKQSTANERQMSGTATEEQPLFVETTHCSVSSGITSNQSNSMSDCVDNKAFKDYLNLQKFSNDFENSFQSFVSETKFKQKRNDLQLFVKTTINTISCESVEHIRDKLNRLTQLLSEKNVEYGAKQMKCCANDGSLNFCISLTSKMFVSVCTKQKDIALTMAPIVVLLWQRFPTFGKIFMA</sequence>
<gene>
    <name evidence="4" type="ORF">OSB1V03_LOCUS13004</name>
</gene>